<evidence type="ECO:0000313" key="1">
    <source>
        <dbReference type="EMBL" id="KNZ70338.1"/>
    </source>
</evidence>
<name>A0A0L6W4M5_9FIRM</name>
<accession>A0A0L6W4M5</accession>
<proteinExistence type="predicted"/>
<protein>
    <submittedName>
        <fullName evidence="1">Uncharacterized protein</fullName>
    </submittedName>
</protein>
<dbReference type="AlphaFoldDB" id="A0A0L6W4M5"/>
<sequence>MRALLLTTDSALASEFRARQVFDTVDVCPAPDQASEAGINNCDVLVISDRLVPCTGLENIRAGAGPQARIFYMVSNYPDPAVQKQVQMLCLNLDIFLVPPGQTVNQIVDRVCRVVAPATETRSGNVVSLFGAQPRSGVTTLALSIARRLAAGGSKKIGVLGLNAWNPGDCYVAEYTGLYLDDLKNYLGNRLLTGDDLLENMSEISGFRYLAGNRDIKKRLYYSIDEIHYLIDTARDVFDLVILDAGAHFDNALAVQALNCADLRLLVTTQETSAYRNWKLAFDQVLQPLGCTGDSFSLILNRYIDRANYPDTRRLQDQYGIVVLQAVPDLGEIGTLAENSHTLLMDYNDREYSTALGRLVSSLAKLYGIFLPANNTVMPRARTGLLRRLFSCC</sequence>
<dbReference type="InterPro" id="IPR027417">
    <property type="entry name" value="P-loop_NTPase"/>
</dbReference>
<organism evidence="1 2">
    <name type="scientific">Thermincola ferriacetica</name>
    <dbReference type="NCBI Taxonomy" id="281456"/>
    <lineage>
        <taxon>Bacteria</taxon>
        <taxon>Bacillati</taxon>
        <taxon>Bacillota</taxon>
        <taxon>Clostridia</taxon>
        <taxon>Eubacteriales</taxon>
        <taxon>Thermincolaceae</taxon>
        <taxon>Thermincola</taxon>
    </lineage>
</organism>
<evidence type="ECO:0000313" key="2">
    <source>
        <dbReference type="Proteomes" id="UP000037175"/>
    </source>
</evidence>
<comment type="caution">
    <text evidence="1">The sequence shown here is derived from an EMBL/GenBank/DDBJ whole genome shotgun (WGS) entry which is preliminary data.</text>
</comment>
<dbReference type="Gene3D" id="3.40.50.300">
    <property type="entry name" value="P-loop containing nucleotide triphosphate hydrolases"/>
    <property type="match status" value="1"/>
</dbReference>
<dbReference type="SUPFAM" id="SSF52540">
    <property type="entry name" value="P-loop containing nucleoside triphosphate hydrolases"/>
    <property type="match status" value="1"/>
</dbReference>
<gene>
    <name evidence="1" type="ORF">Tfer_0898</name>
</gene>
<dbReference type="RefSeq" id="WP_152908965.1">
    <property type="nucleotide sequence ID" value="NZ_LGTE01000004.1"/>
</dbReference>
<dbReference type="Proteomes" id="UP000037175">
    <property type="component" value="Unassembled WGS sequence"/>
</dbReference>
<dbReference type="EMBL" id="LGTE01000004">
    <property type="protein sequence ID" value="KNZ70338.1"/>
    <property type="molecule type" value="Genomic_DNA"/>
</dbReference>
<keyword evidence="2" id="KW-1185">Reference proteome</keyword>
<reference evidence="2" key="1">
    <citation type="submission" date="2015-07" db="EMBL/GenBank/DDBJ databases">
        <title>Complete Genome of Thermincola ferriacetica strain Z-0001T.</title>
        <authorList>
            <person name="Lusk B."/>
            <person name="Badalamenti J.P."/>
            <person name="Parameswaran P."/>
            <person name="Bond D.R."/>
            <person name="Torres C.I."/>
        </authorList>
    </citation>
    <scope>NUCLEOTIDE SEQUENCE [LARGE SCALE GENOMIC DNA]</scope>
    <source>
        <strain evidence="2">Z-0001</strain>
    </source>
</reference>